<dbReference type="InterPro" id="IPR020831">
    <property type="entry name" value="GlycerAld/Erythrose_P_DH"/>
</dbReference>
<dbReference type="InterPro" id="IPR036291">
    <property type="entry name" value="NAD(P)-bd_dom_sf"/>
</dbReference>
<reference evidence="11 12" key="1">
    <citation type="submission" date="2019-11" db="EMBL/GenBank/DDBJ databases">
        <title>Genome sequences of 17 halophilic strains isolated from different environments.</title>
        <authorList>
            <person name="Furrow R.E."/>
        </authorList>
    </citation>
    <scope>NUCLEOTIDE SEQUENCE [LARGE SCALE GENOMIC DNA]</scope>
    <source>
        <strain evidence="11 12">22507_15_FS</strain>
    </source>
</reference>
<dbReference type="GO" id="GO:0050661">
    <property type="term" value="F:NADP binding"/>
    <property type="evidence" value="ECO:0007669"/>
    <property type="project" value="InterPro"/>
</dbReference>
<feature type="binding site" evidence="5">
    <location>
        <begin position="152"/>
        <end position="154"/>
    </location>
    <ligand>
        <name>D-glyceraldehyde 3-phosphate</name>
        <dbReference type="ChEBI" id="CHEBI:59776"/>
    </ligand>
</feature>
<dbReference type="GO" id="GO:0006006">
    <property type="term" value="P:glucose metabolic process"/>
    <property type="evidence" value="ECO:0007669"/>
    <property type="project" value="InterPro"/>
</dbReference>
<dbReference type="SUPFAM" id="SSF55347">
    <property type="entry name" value="Glyceraldehyde-3-phosphate dehydrogenase-like, C-terminal domain"/>
    <property type="match status" value="1"/>
</dbReference>
<evidence type="ECO:0000256" key="7">
    <source>
        <dbReference type="PIRSR" id="PIRSR000149-4"/>
    </source>
</evidence>
<dbReference type="InterPro" id="IPR020830">
    <property type="entry name" value="GlycerAld_3-P_DH_AS"/>
</dbReference>
<feature type="binding site" evidence="5">
    <location>
        <position position="183"/>
    </location>
    <ligand>
        <name>D-glyceraldehyde 3-phosphate</name>
        <dbReference type="ChEBI" id="CHEBI:59776"/>
    </ligand>
</feature>
<feature type="site" description="Activates thiol group during catalysis" evidence="7">
    <location>
        <position position="180"/>
    </location>
</feature>
<proteinExistence type="inferred from homology"/>
<evidence type="ECO:0000256" key="6">
    <source>
        <dbReference type="PIRSR" id="PIRSR000149-3"/>
    </source>
</evidence>
<evidence type="ECO:0000256" key="3">
    <source>
        <dbReference type="ARBA" id="ARBA00023002"/>
    </source>
</evidence>
<dbReference type="PROSITE" id="PS00071">
    <property type="entry name" value="GAPDH"/>
    <property type="match status" value="1"/>
</dbReference>
<feature type="binding site" evidence="5">
    <location>
        <begin position="211"/>
        <end position="212"/>
    </location>
    <ligand>
        <name>D-glyceraldehyde 3-phosphate</name>
        <dbReference type="ChEBI" id="CHEBI:59776"/>
    </ligand>
</feature>
<evidence type="ECO:0000256" key="1">
    <source>
        <dbReference type="ARBA" id="ARBA00007406"/>
    </source>
</evidence>
<evidence type="ECO:0000313" key="11">
    <source>
        <dbReference type="EMBL" id="MYL27829.1"/>
    </source>
</evidence>
<dbReference type="GO" id="GO:0051287">
    <property type="term" value="F:NAD binding"/>
    <property type="evidence" value="ECO:0007669"/>
    <property type="project" value="InterPro"/>
</dbReference>
<evidence type="ECO:0000256" key="8">
    <source>
        <dbReference type="RuleBase" id="RU000397"/>
    </source>
</evidence>
<dbReference type="Pfam" id="PF00044">
    <property type="entry name" value="Gp_dh_N"/>
    <property type="match status" value="1"/>
</dbReference>
<gene>
    <name evidence="11" type="primary">gap</name>
    <name evidence="11" type="ORF">GLW01_13625</name>
</gene>
<comment type="subunit">
    <text evidence="2">Homotetramer.</text>
</comment>
<dbReference type="FunFam" id="3.30.360.10:FF:000002">
    <property type="entry name" value="Glyceraldehyde-3-phosphate dehydrogenase"/>
    <property type="match status" value="1"/>
</dbReference>
<dbReference type="InterPro" id="IPR006424">
    <property type="entry name" value="Glyceraldehyde-3-P_DH_1"/>
</dbReference>
<dbReference type="EMBL" id="WMEX01000008">
    <property type="protein sequence ID" value="MYL27829.1"/>
    <property type="molecule type" value="Genomic_DNA"/>
</dbReference>
<evidence type="ECO:0000313" key="12">
    <source>
        <dbReference type="Proteomes" id="UP000460751"/>
    </source>
</evidence>
<feature type="binding site" evidence="6">
    <location>
        <begin position="11"/>
        <end position="12"/>
    </location>
    <ligand>
        <name>NAD(+)</name>
        <dbReference type="ChEBI" id="CHEBI:57540"/>
    </ligand>
</feature>
<dbReference type="SUPFAM" id="SSF51735">
    <property type="entry name" value="NAD(P)-binding Rossmann-fold domains"/>
    <property type="match status" value="1"/>
</dbReference>
<keyword evidence="3 9" id="KW-0560">Oxidoreductase</keyword>
<evidence type="ECO:0000259" key="10">
    <source>
        <dbReference type="SMART" id="SM00846"/>
    </source>
</evidence>
<feature type="binding site" evidence="5">
    <location>
        <position position="234"/>
    </location>
    <ligand>
        <name>D-glyceraldehyde 3-phosphate</name>
        <dbReference type="ChEBI" id="CHEBI:59776"/>
    </ligand>
</feature>
<dbReference type="EC" id="1.2.1.-" evidence="9"/>
<dbReference type="GO" id="GO:0016620">
    <property type="term" value="F:oxidoreductase activity, acting on the aldehyde or oxo group of donors, NAD or NADP as acceptor"/>
    <property type="evidence" value="ECO:0007669"/>
    <property type="project" value="InterPro"/>
</dbReference>
<dbReference type="CDD" id="cd05214">
    <property type="entry name" value="GAPDH_I_N"/>
    <property type="match status" value="1"/>
</dbReference>
<protein>
    <recommendedName>
        <fullName evidence="9">Glyceraldehyde-3-phosphate dehydrogenase</fullName>
        <ecNumber evidence="9">1.2.1.-</ecNumber>
    </recommendedName>
</protein>
<dbReference type="InterPro" id="IPR020828">
    <property type="entry name" value="GlycerAld_3-P_DH_NAD(P)-bd"/>
</dbReference>
<dbReference type="PANTHER" id="PTHR43148">
    <property type="entry name" value="GLYCERALDEHYDE-3-PHOSPHATE DEHYDROGENASE 2"/>
    <property type="match status" value="1"/>
</dbReference>
<accession>A0A9X4YDR5</accession>
<feature type="binding site" evidence="6">
    <location>
        <position position="315"/>
    </location>
    <ligand>
        <name>NAD(+)</name>
        <dbReference type="ChEBI" id="CHEBI:57540"/>
    </ligand>
</feature>
<dbReference type="CDD" id="cd18126">
    <property type="entry name" value="GAPDH_I_C"/>
    <property type="match status" value="1"/>
</dbReference>
<dbReference type="RefSeq" id="WP_160899388.1">
    <property type="nucleotide sequence ID" value="NZ_WMEX01000008.1"/>
</dbReference>
<dbReference type="FunFam" id="3.40.50.720:FF:000001">
    <property type="entry name" value="Glyceraldehyde-3-phosphate dehydrogenase"/>
    <property type="match status" value="1"/>
</dbReference>
<feature type="domain" description="Glyceraldehyde 3-phosphate dehydrogenase NAD(P) binding" evidence="10">
    <location>
        <begin position="2"/>
        <end position="153"/>
    </location>
</feature>
<organism evidence="11 12">
    <name type="scientific">Vreelandella halophila</name>
    <dbReference type="NCBI Taxonomy" id="86177"/>
    <lineage>
        <taxon>Bacteria</taxon>
        <taxon>Pseudomonadati</taxon>
        <taxon>Pseudomonadota</taxon>
        <taxon>Gammaproteobacteria</taxon>
        <taxon>Oceanospirillales</taxon>
        <taxon>Halomonadaceae</taxon>
        <taxon>Vreelandella</taxon>
    </lineage>
</organism>
<comment type="similarity">
    <text evidence="1 8">Belongs to the glyceraldehyde-3-phosphate dehydrogenase family.</text>
</comment>
<dbReference type="Gene3D" id="3.40.50.720">
    <property type="entry name" value="NAD(P)-binding Rossmann-like Domain"/>
    <property type="match status" value="1"/>
</dbReference>
<dbReference type="AlphaFoldDB" id="A0A9X4YDR5"/>
<dbReference type="Proteomes" id="UP000460751">
    <property type="component" value="Unassembled WGS sequence"/>
</dbReference>
<keyword evidence="6" id="KW-0547">Nucleotide-binding</keyword>
<dbReference type="SMART" id="SM00846">
    <property type="entry name" value="Gp_dh_N"/>
    <property type="match status" value="1"/>
</dbReference>
<dbReference type="InterPro" id="IPR020829">
    <property type="entry name" value="GlycerAld_3-P_DH_cat"/>
</dbReference>
<dbReference type="Pfam" id="PF02800">
    <property type="entry name" value="Gp_dh_C"/>
    <property type="match status" value="1"/>
</dbReference>
<evidence type="ECO:0000256" key="5">
    <source>
        <dbReference type="PIRSR" id="PIRSR000149-2"/>
    </source>
</evidence>
<evidence type="ECO:0000256" key="2">
    <source>
        <dbReference type="ARBA" id="ARBA00011881"/>
    </source>
</evidence>
<dbReference type="PIRSF" id="PIRSF000149">
    <property type="entry name" value="GAP_DH"/>
    <property type="match status" value="1"/>
</dbReference>
<evidence type="ECO:0000256" key="9">
    <source>
        <dbReference type="RuleBase" id="RU361160"/>
    </source>
</evidence>
<dbReference type="Gene3D" id="3.30.360.10">
    <property type="entry name" value="Dihydrodipicolinate Reductase, domain 2"/>
    <property type="match status" value="1"/>
</dbReference>
<comment type="caution">
    <text evidence="11">The sequence shown here is derived from an EMBL/GenBank/DDBJ whole genome shotgun (WGS) entry which is preliminary data.</text>
</comment>
<dbReference type="NCBIfam" id="TIGR01534">
    <property type="entry name" value="GAPDH-I"/>
    <property type="match status" value="1"/>
</dbReference>
<keyword evidence="12" id="KW-1185">Reference proteome</keyword>
<name>A0A9X4YDR5_9GAMM</name>
<dbReference type="PRINTS" id="PR00078">
    <property type="entry name" value="G3PDHDRGNASE"/>
</dbReference>
<keyword evidence="6" id="KW-0520">NAD</keyword>
<feature type="active site" description="Nucleophile" evidence="4">
    <location>
        <position position="153"/>
    </location>
</feature>
<feature type="binding site" evidence="6">
    <location>
        <position position="36"/>
    </location>
    <ligand>
        <name>NAD(+)</name>
        <dbReference type="ChEBI" id="CHEBI:57540"/>
    </ligand>
</feature>
<dbReference type="OrthoDB" id="9803304at2"/>
<evidence type="ECO:0000256" key="4">
    <source>
        <dbReference type="PIRSR" id="PIRSR000149-1"/>
    </source>
</evidence>
<sequence>MLRVAISGFGRIGRCLVWAIHEQGLEKSIQVVAINDLVEPHILSHLLRHDTTHGHFRTPVTLEGDRLSVGSQVIRCVAEKDPAKLPWEALGVDLVLECTGKLKTRALLQGHLDAGAGRVLVAYPVPDADRTVVYGINHDELITDDRVVSNASCTTNCLAPVVKVLDDAFGVVQGQMTTIHSYTNDQNLIDKAHRDLYRARAAASNMIPTRTGAADSVGRVLPALAGKLDGMAVRVPTINVSMVDLHAILATGADVDAINAAMKRASEGSLRGVLGYSDEPLVSVDFNHSPFSAIHDAGQTRVLGTQAKVLAWYDNEWGFTNRMLDVACVMAQQ</sequence>